<keyword evidence="1" id="KW-1133">Transmembrane helix</keyword>
<keyword evidence="1" id="KW-0472">Membrane</keyword>
<name>A0A9E8LYM9_9BACI</name>
<dbReference type="Proteomes" id="UP001164726">
    <property type="component" value="Chromosome"/>
</dbReference>
<keyword evidence="3" id="KW-1185">Reference proteome</keyword>
<sequence length="150" mass="17198">MKNLAWLKGLIFGILSSLFSAWLVMFFGQILADGLMSFWGELWLYYAVIIPFAIAFTILGVYFDKNEVTNKKRWMISLLCAFFVTWFSGTIGAIFGEAIVRGGLDTLPIEDVLIWGTIYAFILLPITIFYARFLVEFLYHIIRPELKVSS</sequence>
<feature type="transmembrane region" description="Helical" evidence="1">
    <location>
        <begin position="112"/>
        <end position="135"/>
    </location>
</feature>
<reference evidence="2" key="1">
    <citation type="submission" date="2022-09" db="EMBL/GenBank/DDBJ databases">
        <title>Complete Genomes of Fervidibacillus albus and Fervidibacillus halotolerans isolated from tidal flat sediments.</title>
        <authorList>
            <person name="Kwon K.K."/>
            <person name="Yang S.-H."/>
            <person name="Park M.J."/>
            <person name="Oh H.-M."/>
        </authorList>
    </citation>
    <scope>NUCLEOTIDE SEQUENCE</scope>
    <source>
        <strain evidence="2">MEBiC13594</strain>
    </source>
</reference>
<gene>
    <name evidence="2" type="ORF">OE105_10350</name>
</gene>
<protein>
    <submittedName>
        <fullName evidence="2">Uncharacterized protein</fullName>
    </submittedName>
</protein>
<feature type="transmembrane region" description="Helical" evidence="1">
    <location>
        <begin position="12"/>
        <end position="31"/>
    </location>
</feature>
<dbReference type="RefSeq" id="WP_275420103.1">
    <property type="nucleotide sequence ID" value="NZ_CP106877.1"/>
</dbReference>
<dbReference type="KEGG" id="fhl:OE105_10350"/>
<evidence type="ECO:0000313" key="3">
    <source>
        <dbReference type="Proteomes" id="UP001164726"/>
    </source>
</evidence>
<dbReference type="EMBL" id="CP106877">
    <property type="protein sequence ID" value="WAA11976.1"/>
    <property type="molecule type" value="Genomic_DNA"/>
</dbReference>
<dbReference type="AlphaFoldDB" id="A0A9E8LYM9"/>
<keyword evidence="1" id="KW-0812">Transmembrane</keyword>
<proteinExistence type="predicted"/>
<feature type="transmembrane region" description="Helical" evidence="1">
    <location>
        <begin position="43"/>
        <end position="63"/>
    </location>
</feature>
<evidence type="ECO:0000256" key="1">
    <source>
        <dbReference type="SAM" id="Phobius"/>
    </source>
</evidence>
<accession>A0A9E8LYM9</accession>
<feature type="transmembrane region" description="Helical" evidence="1">
    <location>
        <begin position="75"/>
        <end position="100"/>
    </location>
</feature>
<evidence type="ECO:0000313" key="2">
    <source>
        <dbReference type="EMBL" id="WAA11976.1"/>
    </source>
</evidence>
<organism evidence="2 3">
    <name type="scientific">Fervidibacillus halotolerans</name>
    <dbReference type="NCBI Taxonomy" id="2980027"/>
    <lineage>
        <taxon>Bacteria</taxon>
        <taxon>Bacillati</taxon>
        <taxon>Bacillota</taxon>
        <taxon>Bacilli</taxon>
        <taxon>Bacillales</taxon>
        <taxon>Bacillaceae</taxon>
        <taxon>Fervidibacillus</taxon>
    </lineage>
</organism>